<evidence type="ECO:0000256" key="1">
    <source>
        <dbReference type="SAM" id="Phobius"/>
    </source>
</evidence>
<evidence type="ECO:0000313" key="3">
    <source>
        <dbReference type="Proteomes" id="UP000218934"/>
    </source>
</evidence>
<protein>
    <submittedName>
        <fullName evidence="2">Uncharacterized protein</fullName>
    </submittedName>
</protein>
<evidence type="ECO:0000313" key="2">
    <source>
        <dbReference type="EMBL" id="PCE41407.1"/>
    </source>
</evidence>
<dbReference type="EMBL" id="NWUF01000015">
    <property type="protein sequence ID" value="PCE41407.1"/>
    <property type="molecule type" value="Genomic_DNA"/>
</dbReference>
<dbReference type="AlphaFoldDB" id="A0A2A4FT94"/>
<organism evidence="2 3">
    <name type="scientific">Rhizorhabdus dicambivorans</name>
    <dbReference type="NCBI Taxonomy" id="1850238"/>
    <lineage>
        <taxon>Bacteria</taxon>
        <taxon>Pseudomonadati</taxon>
        <taxon>Pseudomonadota</taxon>
        <taxon>Alphaproteobacteria</taxon>
        <taxon>Sphingomonadales</taxon>
        <taxon>Sphingomonadaceae</taxon>
        <taxon>Rhizorhabdus</taxon>
    </lineage>
</organism>
<name>A0A2A4FT94_9SPHN</name>
<keyword evidence="1" id="KW-1133">Transmembrane helix</keyword>
<feature type="transmembrane region" description="Helical" evidence="1">
    <location>
        <begin position="27"/>
        <end position="45"/>
    </location>
</feature>
<keyword evidence="1" id="KW-0812">Transmembrane</keyword>
<sequence>MAADPERDAYLDSSDAPERRRFNRRTLIFTGMGVAIYLLSLLATIPAQLVSPLPDATGTIWHGSAPLDAANRIEWRWAPLRSIARFGFAADVTAEGPETSLAGRALLRPGRVLLDNVSGTANGALLGALIRPSFACTLRMQIDLERLSIGGDDQGAEGRLRSDPGSCQAFGGQPPVGVPAMALDIRQTPGLAVINLAALGQPRTPFVVGGLDKDGKLQLIVTAEGAAALPFASTPGGMKIETEL</sequence>
<proteinExistence type="predicted"/>
<keyword evidence="3" id="KW-1185">Reference proteome</keyword>
<dbReference type="Proteomes" id="UP000218934">
    <property type="component" value="Unassembled WGS sequence"/>
</dbReference>
<reference evidence="2 3" key="1">
    <citation type="submission" date="2017-09" db="EMBL/GenBank/DDBJ databases">
        <title>The Catabolism of 3,6-Dichlorosalicylic acid is Initiated by the Cytochrome P450 Monooxygenase DsmABC in Rhizorhabdus dicambivorans Ndbn-20.</title>
        <authorList>
            <person name="Na L."/>
        </authorList>
    </citation>
    <scope>NUCLEOTIDE SEQUENCE [LARGE SCALE GENOMIC DNA]</scope>
    <source>
        <strain evidence="2 3">Ndbn-20m</strain>
    </source>
</reference>
<accession>A0A2A4FT94</accession>
<comment type="caution">
    <text evidence="2">The sequence shown here is derived from an EMBL/GenBank/DDBJ whole genome shotgun (WGS) entry which is preliminary data.</text>
</comment>
<gene>
    <name evidence="2" type="ORF">COO09_15165</name>
</gene>
<keyword evidence="1" id="KW-0472">Membrane</keyword>
<dbReference type="RefSeq" id="WP_083216095.1">
    <property type="nucleotide sequence ID" value="NZ_CP023449.1"/>
</dbReference>